<evidence type="ECO:0000313" key="1">
    <source>
        <dbReference type="EMBL" id="WEY84172.1"/>
    </source>
</evidence>
<accession>A0AAX3RMR3</accession>
<dbReference type="AlphaFoldDB" id="A0AAX3RMR3"/>
<reference evidence="1" key="1">
    <citation type="submission" date="2025-02" db="EMBL/GenBank/DDBJ databases">
        <title>Complete genome sequences of 52 Bacillus and Priestia strains isolated from West-African fermentations and 26 reference strains from the DSMZ collection.</title>
        <authorList>
            <person name="Wiedenbein E.S."/>
            <person name="Canoy T.S."/>
            <person name="Hui Y."/>
            <person name="Parkouda C."/>
            <person name="Dawende C."/>
            <person name="Ametefe E."/>
            <person name="Jespersen L."/>
            <person name="Nielsen D.S."/>
        </authorList>
    </citation>
    <scope>NUCLEOTIDE SEQUENCE</scope>
    <source>
        <strain evidence="1">PRO56</strain>
    </source>
</reference>
<dbReference type="RefSeq" id="WP_134983495.1">
    <property type="nucleotide sequence ID" value="NZ_CAJNPZ010000013.1"/>
</dbReference>
<dbReference type="Gene3D" id="3.10.450.130">
    <property type="entry name" value="folded 79 residue fragment of lin0334 like domains"/>
    <property type="match status" value="1"/>
</dbReference>
<proteinExistence type="predicted"/>
<gene>
    <name evidence="1" type="ORF">P5633_17870</name>
</gene>
<protein>
    <submittedName>
        <fullName evidence="1">DUF1433 domain-containing protein</fullName>
    </submittedName>
</protein>
<dbReference type="InterPro" id="IPR009881">
    <property type="entry name" value="DUF1433"/>
</dbReference>
<evidence type="ECO:0000313" key="2">
    <source>
        <dbReference type="Proteomes" id="UP001214898"/>
    </source>
</evidence>
<name>A0AAX3RMR3_BACIU</name>
<dbReference type="Proteomes" id="UP001214898">
    <property type="component" value="Chromosome"/>
</dbReference>
<dbReference type="Pfam" id="PF07252">
    <property type="entry name" value="DUF1433"/>
    <property type="match status" value="1"/>
</dbReference>
<dbReference type="EMBL" id="CP120576">
    <property type="protein sequence ID" value="WEY84172.1"/>
    <property type="molecule type" value="Genomic_DNA"/>
</dbReference>
<organism evidence="1 2">
    <name type="scientific">Bacillus subtilis</name>
    <dbReference type="NCBI Taxonomy" id="1423"/>
    <lineage>
        <taxon>Bacteria</taxon>
        <taxon>Bacillati</taxon>
        <taxon>Bacillota</taxon>
        <taxon>Bacilli</taxon>
        <taxon>Bacillales</taxon>
        <taxon>Bacillaceae</taxon>
        <taxon>Bacillus</taxon>
    </lineage>
</organism>
<sequence>MKKYIIILIALVIITLGGIFMKEQHDKKMEAQETQQKEELYSLAKKRMNDFIETNYKDIQSIEYTNDYEINPMGGISINGYLNGNKDKKIWGIYDKANDEVGVFKVNATRKPECEDKLCEY</sequence>